<dbReference type="OrthoDB" id="410651at2759"/>
<evidence type="ECO:0008006" key="8">
    <source>
        <dbReference type="Google" id="ProtNLM"/>
    </source>
</evidence>
<dbReference type="FunFam" id="1.20.120.550:FF:000006">
    <property type="entry name" value="Microsomal glutathione S-transferase 3"/>
    <property type="match status" value="1"/>
</dbReference>
<dbReference type="GO" id="GO:0004364">
    <property type="term" value="F:glutathione transferase activity"/>
    <property type="evidence" value="ECO:0007669"/>
    <property type="project" value="TreeGrafter"/>
</dbReference>
<sequence length="149" mass="16341">MLSLTVPESYGSVIAVALGFIPVLGFAHGFIVSGLRKAANVHYPQCYATVEQCQTNPGAHKFNCAQRAHANFLENATQTMLFTLVAGLKYPQLATLFGGLWVFFRTIYLYGYVYSTQPRGKGRLWGGAFWLAQGALWGLTVFGVAKELL</sequence>
<keyword evidence="7" id="KW-1185">Reference proteome</keyword>
<dbReference type="PANTHER" id="PTHR10250:SF26">
    <property type="entry name" value="GLUTATHIONE S-TRANSFERASE 3, MITOCHONDRIAL"/>
    <property type="match status" value="1"/>
</dbReference>
<dbReference type="Proteomes" id="UP000247810">
    <property type="component" value="Unassembled WGS sequence"/>
</dbReference>
<evidence type="ECO:0000256" key="2">
    <source>
        <dbReference type="ARBA" id="ARBA00022692"/>
    </source>
</evidence>
<name>A0A319DEE3_9EURO</name>
<dbReference type="SUPFAM" id="SSF161084">
    <property type="entry name" value="MAPEG domain-like"/>
    <property type="match status" value="1"/>
</dbReference>
<comment type="subcellular location">
    <subcellularLocation>
        <location evidence="1">Membrane</location>
        <topology evidence="1">Multi-pass membrane protein</topology>
    </subcellularLocation>
</comment>
<dbReference type="Gene3D" id="1.20.120.550">
    <property type="entry name" value="Membrane associated eicosanoid/glutathione metabolism-like domain"/>
    <property type="match status" value="1"/>
</dbReference>
<dbReference type="GO" id="GO:0005635">
    <property type="term" value="C:nuclear envelope"/>
    <property type="evidence" value="ECO:0007669"/>
    <property type="project" value="TreeGrafter"/>
</dbReference>
<reference evidence="6 7" key="1">
    <citation type="submission" date="2018-02" db="EMBL/GenBank/DDBJ databases">
        <title>The genomes of Aspergillus section Nigri reveals drivers in fungal speciation.</title>
        <authorList>
            <consortium name="DOE Joint Genome Institute"/>
            <person name="Vesth T.C."/>
            <person name="Nybo J."/>
            <person name="Theobald S."/>
            <person name="Brandl J."/>
            <person name="Frisvad J.C."/>
            <person name="Nielsen K.F."/>
            <person name="Lyhne E.K."/>
            <person name="Kogle M.E."/>
            <person name="Kuo A."/>
            <person name="Riley R."/>
            <person name="Clum A."/>
            <person name="Nolan M."/>
            <person name="Lipzen A."/>
            <person name="Salamov A."/>
            <person name="Henrissat B."/>
            <person name="Wiebenga A."/>
            <person name="De vries R.P."/>
            <person name="Grigoriev I.V."/>
            <person name="Mortensen U.H."/>
            <person name="Andersen M.R."/>
            <person name="Baker S.E."/>
        </authorList>
    </citation>
    <scope>NUCLEOTIDE SEQUENCE [LARGE SCALE GENOMIC DNA]</scope>
    <source>
        <strain evidence="6 7">CBS 707.79</strain>
    </source>
</reference>
<dbReference type="InterPro" id="IPR001129">
    <property type="entry name" value="Membr-assoc_MAPEG"/>
</dbReference>
<gene>
    <name evidence="6" type="ORF">BO71DRAFT_440048</name>
</gene>
<feature type="transmembrane region" description="Helical" evidence="5">
    <location>
        <begin position="124"/>
        <end position="145"/>
    </location>
</feature>
<dbReference type="STRING" id="1448320.A0A319DEE3"/>
<keyword evidence="3 5" id="KW-1133">Transmembrane helix</keyword>
<dbReference type="InterPro" id="IPR050997">
    <property type="entry name" value="MAPEG"/>
</dbReference>
<dbReference type="EMBL" id="KZ825848">
    <property type="protein sequence ID" value="PYH95755.1"/>
    <property type="molecule type" value="Genomic_DNA"/>
</dbReference>
<dbReference type="InterPro" id="IPR023352">
    <property type="entry name" value="MAPEG-like_dom_sf"/>
</dbReference>
<evidence type="ECO:0000256" key="4">
    <source>
        <dbReference type="ARBA" id="ARBA00023136"/>
    </source>
</evidence>
<keyword evidence="2 5" id="KW-0812">Transmembrane</keyword>
<dbReference type="Pfam" id="PF01124">
    <property type="entry name" value="MAPEG"/>
    <property type="match status" value="1"/>
</dbReference>
<evidence type="ECO:0000313" key="6">
    <source>
        <dbReference type="EMBL" id="PYH95755.1"/>
    </source>
</evidence>
<evidence type="ECO:0000256" key="3">
    <source>
        <dbReference type="ARBA" id="ARBA00022989"/>
    </source>
</evidence>
<evidence type="ECO:0000256" key="1">
    <source>
        <dbReference type="ARBA" id="ARBA00004141"/>
    </source>
</evidence>
<dbReference type="GO" id="GO:0016020">
    <property type="term" value="C:membrane"/>
    <property type="evidence" value="ECO:0007669"/>
    <property type="project" value="UniProtKB-SubCell"/>
</dbReference>
<dbReference type="GO" id="GO:0004602">
    <property type="term" value="F:glutathione peroxidase activity"/>
    <property type="evidence" value="ECO:0007669"/>
    <property type="project" value="TreeGrafter"/>
</dbReference>
<protein>
    <recommendedName>
        <fullName evidence="8">Glutathione S-transferase</fullName>
    </recommendedName>
</protein>
<evidence type="ECO:0000313" key="7">
    <source>
        <dbReference type="Proteomes" id="UP000247810"/>
    </source>
</evidence>
<dbReference type="VEuPathDB" id="FungiDB:BO71DRAFT_440048"/>
<dbReference type="PANTHER" id="PTHR10250">
    <property type="entry name" value="MICROSOMAL GLUTATHIONE S-TRANSFERASE"/>
    <property type="match status" value="1"/>
</dbReference>
<feature type="transmembrane region" description="Helical" evidence="5">
    <location>
        <begin position="12"/>
        <end position="35"/>
    </location>
</feature>
<proteinExistence type="predicted"/>
<dbReference type="AlphaFoldDB" id="A0A319DEE3"/>
<dbReference type="GO" id="GO:0005783">
    <property type="term" value="C:endoplasmic reticulum"/>
    <property type="evidence" value="ECO:0007669"/>
    <property type="project" value="TreeGrafter"/>
</dbReference>
<accession>A0A319DEE3</accession>
<evidence type="ECO:0000256" key="5">
    <source>
        <dbReference type="SAM" id="Phobius"/>
    </source>
</evidence>
<keyword evidence="4 5" id="KW-0472">Membrane</keyword>
<organism evidence="6 7">
    <name type="scientific">Aspergillus ellipticus CBS 707.79</name>
    <dbReference type="NCBI Taxonomy" id="1448320"/>
    <lineage>
        <taxon>Eukaryota</taxon>
        <taxon>Fungi</taxon>
        <taxon>Dikarya</taxon>
        <taxon>Ascomycota</taxon>
        <taxon>Pezizomycotina</taxon>
        <taxon>Eurotiomycetes</taxon>
        <taxon>Eurotiomycetidae</taxon>
        <taxon>Eurotiales</taxon>
        <taxon>Aspergillaceae</taxon>
        <taxon>Aspergillus</taxon>
        <taxon>Aspergillus subgen. Circumdati</taxon>
    </lineage>
</organism>